<protein>
    <submittedName>
        <fullName evidence="4">2-C-methyl-D-erythritol 4-phosphate cytidylyltransferase</fullName>
    </submittedName>
</protein>
<dbReference type="Proteomes" id="UP000274920">
    <property type="component" value="Unassembled WGS sequence"/>
</dbReference>
<dbReference type="InterPro" id="IPR050088">
    <property type="entry name" value="IspD/TarI_cytidylyltransf_bact"/>
</dbReference>
<organism evidence="4 5">
    <name type="scientific">Schaedlerella arabinosiphila</name>
    <dbReference type="NCBI Taxonomy" id="2044587"/>
    <lineage>
        <taxon>Bacteria</taxon>
        <taxon>Bacillati</taxon>
        <taxon>Bacillota</taxon>
        <taxon>Clostridia</taxon>
        <taxon>Lachnospirales</taxon>
        <taxon>Lachnospiraceae</taxon>
        <taxon>Schaedlerella</taxon>
    </lineage>
</organism>
<name>A0A426DS82_9FIRM</name>
<keyword evidence="3" id="KW-0414">Isoprene biosynthesis</keyword>
<evidence type="ECO:0000313" key="5">
    <source>
        <dbReference type="Proteomes" id="UP000274920"/>
    </source>
</evidence>
<reference evidence="4" key="1">
    <citation type="submission" date="2018-10" db="EMBL/GenBank/DDBJ databases">
        <title>Schaedlerella arabinophila gen. nov. sp. nov., isolated from the mouse intestinal tract and comparative analysis with the genome of the closely related altered Schaedler flora strain ASF502.</title>
        <authorList>
            <person name="Miyake S."/>
            <person name="Soh M."/>
            <person name="Seedorf H."/>
        </authorList>
    </citation>
    <scope>NUCLEOTIDE SEQUENCE [LARGE SCALE GENOMIC DNA]</scope>
    <source>
        <strain evidence="4">DSM 106076</strain>
    </source>
</reference>
<accession>A0A426DS82</accession>
<gene>
    <name evidence="4" type="ORF">EBB54_27530</name>
</gene>
<dbReference type="PANTHER" id="PTHR32125:SF4">
    <property type="entry name" value="2-C-METHYL-D-ERYTHRITOL 4-PHOSPHATE CYTIDYLYLTRANSFERASE, CHLOROPLASTIC"/>
    <property type="match status" value="1"/>
</dbReference>
<sequence>MNIAIILAGGTGKRLGAEIPKQYIEVQGRPIISYCLAKFAEHERIDGIQIVADVMWRRFIQDKMDLEREKESYRKKFLGFSDPGKNRQLSILQGLKDILSYRDHTVVVIHDAVRPCVTKELISNCLDAAEDHEGAVPILPMKDTMYYSSDKKKITSLLERSKIFAGQAPEAFRLQPYYEANRILMPDQILRINGSAEPAVMAGMDIAVIPGDEENFKITTKKDLEMFSAIYGSQMNQQTSE</sequence>
<keyword evidence="2 4" id="KW-0548">Nucleotidyltransferase</keyword>
<dbReference type="CDD" id="cd02516">
    <property type="entry name" value="CDP-ME_synthetase"/>
    <property type="match status" value="1"/>
</dbReference>
<dbReference type="GO" id="GO:0008299">
    <property type="term" value="P:isoprenoid biosynthetic process"/>
    <property type="evidence" value="ECO:0007669"/>
    <property type="project" value="UniProtKB-KW"/>
</dbReference>
<dbReference type="EMBL" id="RHJS01000002">
    <property type="protein sequence ID" value="RRK35552.1"/>
    <property type="molecule type" value="Genomic_DNA"/>
</dbReference>
<dbReference type="InterPro" id="IPR034683">
    <property type="entry name" value="IspD/TarI"/>
</dbReference>
<dbReference type="Pfam" id="PF01128">
    <property type="entry name" value="IspD"/>
    <property type="match status" value="1"/>
</dbReference>
<evidence type="ECO:0000256" key="1">
    <source>
        <dbReference type="ARBA" id="ARBA00022679"/>
    </source>
</evidence>
<evidence type="ECO:0000256" key="3">
    <source>
        <dbReference type="ARBA" id="ARBA00023229"/>
    </source>
</evidence>
<dbReference type="PANTHER" id="PTHR32125">
    <property type="entry name" value="2-C-METHYL-D-ERYTHRITOL 4-PHOSPHATE CYTIDYLYLTRANSFERASE, CHLOROPLASTIC"/>
    <property type="match status" value="1"/>
</dbReference>
<dbReference type="SUPFAM" id="SSF53448">
    <property type="entry name" value="Nucleotide-diphospho-sugar transferases"/>
    <property type="match status" value="1"/>
</dbReference>
<dbReference type="RefSeq" id="WP_125129764.1">
    <property type="nucleotide sequence ID" value="NZ_RHJS01000002.1"/>
</dbReference>
<keyword evidence="5" id="KW-1185">Reference proteome</keyword>
<dbReference type="GO" id="GO:0050518">
    <property type="term" value="F:2-C-methyl-D-erythritol 4-phosphate cytidylyltransferase activity"/>
    <property type="evidence" value="ECO:0007669"/>
    <property type="project" value="TreeGrafter"/>
</dbReference>
<dbReference type="PROSITE" id="PS01295">
    <property type="entry name" value="ISPD"/>
    <property type="match status" value="1"/>
</dbReference>
<dbReference type="Gene3D" id="3.90.550.10">
    <property type="entry name" value="Spore Coat Polysaccharide Biosynthesis Protein SpsA, Chain A"/>
    <property type="match status" value="1"/>
</dbReference>
<dbReference type="InterPro" id="IPR029044">
    <property type="entry name" value="Nucleotide-diphossugar_trans"/>
</dbReference>
<proteinExistence type="predicted"/>
<dbReference type="InterPro" id="IPR018294">
    <property type="entry name" value="ISPD_synthase_CS"/>
</dbReference>
<keyword evidence="1 4" id="KW-0808">Transferase</keyword>
<comment type="caution">
    <text evidence="4">The sequence shown here is derived from an EMBL/GenBank/DDBJ whole genome shotgun (WGS) entry which is preliminary data.</text>
</comment>
<dbReference type="AlphaFoldDB" id="A0A426DS82"/>
<evidence type="ECO:0000256" key="2">
    <source>
        <dbReference type="ARBA" id="ARBA00022695"/>
    </source>
</evidence>
<evidence type="ECO:0000313" key="4">
    <source>
        <dbReference type="EMBL" id="RRK35552.1"/>
    </source>
</evidence>